<dbReference type="GO" id="GO:0010521">
    <property type="term" value="F:telomerase inhibitor activity"/>
    <property type="evidence" value="ECO:0007669"/>
    <property type="project" value="TreeGrafter"/>
</dbReference>
<reference evidence="1" key="2">
    <citation type="journal article" date="2023" name="Microbiol Resour">
        <title>Decontamination and Annotation of the Draft Genome Sequence of the Oomycete Lagenidium giganteum ARSEF 373.</title>
        <authorList>
            <person name="Morgan W.R."/>
            <person name="Tartar A."/>
        </authorList>
    </citation>
    <scope>NUCLEOTIDE SEQUENCE</scope>
    <source>
        <strain evidence="1">ARSEF 373</strain>
    </source>
</reference>
<dbReference type="Gene3D" id="2.40.50.140">
    <property type="entry name" value="Nucleic acid-binding proteins"/>
    <property type="match status" value="1"/>
</dbReference>
<accession>A0AAV2YAG8</accession>
<name>A0AAV2YAG8_9STRA</name>
<gene>
    <name evidence="1" type="ORF">N0F65_012815</name>
</gene>
<keyword evidence="2" id="KW-1185">Reference proteome</keyword>
<evidence type="ECO:0000313" key="1">
    <source>
        <dbReference type="EMBL" id="DAZ92585.1"/>
    </source>
</evidence>
<organism evidence="1 2">
    <name type="scientific">Lagenidium giganteum</name>
    <dbReference type="NCBI Taxonomy" id="4803"/>
    <lineage>
        <taxon>Eukaryota</taxon>
        <taxon>Sar</taxon>
        <taxon>Stramenopiles</taxon>
        <taxon>Oomycota</taxon>
        <taxon>Peronosporomycetes</taxon>
        <taxon>Pythiales</taxon>
        <taxon>Pythiaceae</taxon>
    </lineage>
</organism>
<dbReference type="InterPro" id="IPR029146">
    <property type="entry name" value="Ten1_animal_plant"/>
</dbReference>
<comment type="caution">
    <text evidence="1">The sequence shown here is derived from an EMBL/GenBank/DDBJ whole genome shotgun (WGS) entry which is preliminary data.</text>
</comment>
<evidence type="ECO:0008006" key="3">
    <source>
        <dbReference type="Google" id="ProtNLM"/>
    </source>
</evidence>
<dbReference type="EMBL" id="DAKRPA010000435">
    <property type="protein sequence ID" value="DAZ92585.1"/>
    <property type="molecule type" value="Genomic_DNA"/>
</dbReference>
<dbReference type="InterPro" id="IPR012340">
    <property type="entry name" value="NA-bd_OB-fold"/>
</dbReference>
<dbReference type="AlphaFoldDB" id="A0AAV2YAG8"/>
<dbReference type="GO" id="GO:0042162">
    <property type="term" value="F:telomeric DNA binding"/>
    <property type="evidence" value="ECO:0007669"/>
    <property type="project" value="TreeGrafter"/>
</dbReference>
<protein>
    <recommendedName>
        <fullName evidence="3">CST complex subunit TEN1</fullName>
    </recommendedName>
</protein>
<dbReference type="Proteomes" id="UP001146120">
    <property type="component" value="Unassembled WGS sequence"/>
</dbReference>
<dbReference type="GO" id="GO:0003697">
    <property type="term" value="F:single-stranded DNA binding"/>
    <property type="evidence" value="ECO:0007669"/>
    <property type="project" value="InterPro"/>
</dbReference>
<dbReference type="PANTHER" id="PTHR33905:SF1">
    <property type="entry name" value="CST COMPLEX SUBUNIT TEN1"/>
    <property type="match status" value="1"/>
</dbReference>
<sequence length="120" mass="13410">MPPPEPNVGEICQIAEVLQDPRLQNRCVRITGRLEQYDATRELAKVAFQGASMAVETRLLANTHVELRIGSMYQFLGDTRVQAGSVCLSARVVRNVDNLDIDLYLQALELRRKFLASPGL</sequence>
<dbReference type="Pfam" id="PF15490">
    <property type="entry name" value="Ten1_2"/>
    <property type="match status" value="1"/>
</dbReference>
<dbReference type="PANTHER" id="PTHR33905">
    <property type="entry name" value="CST COMPLEX SUBUNIT TEN1"/>
    <property type="match status" value="1"/>
</dbReference>
<reference evidence="1" key="1">
    <citation type="submission" date="2022-11" db="EMBL/GenBank/DDBJ databases">
        <authorList>
            <person name="Morgan W.R."/>
            <person name="Tartar A."/>
        </authorList>
    </citation>
    <scope>NUCLEOTIDE SEQUENCE</scope>
    <source>
        <strain evidence="1">ARSEF 373</strain>
    </source>
</reference>
<evidence type="ECO:0000313" key="2">
    <source>
        <dbReference type="Proteomes" id="UP001146120"/>
    </source>
</evidence>
<dbReference type="GO" id="GO:1990879">
    <property type="term" value="C:CST complex"/>
    <property type="evidence" value="ECO:0007669"/>
    <property type="project" value="InterPro"/>
</dbReference>
<dbReference type="GO" id="GO:0032211">
    <property type="term" value="P:negative regulation of telomere maintenance via telomerase"/>
    <property type="evidence" value="ECO:0007669"/>
    <property type="project" value="TreeGrafter"/>
</dbReference>
<proteinExistence type="predicted"/>